<feature type="non-terminal residue" evidence="1">
    <location>
        <position position="374"/>
    </location>
</feature>
<dbReference type="EMBL" id="UINC01075760">
    <property type="protein sequence ID" value="SVC14262.1"/>
    <property type="molecule type" value="Genomic_DNA"/>
</dbReference>
<dbReference type="Gene3D" id="2.60.120.200">
    <property type="match status" value="1"/>
</dbReference>
<name>A0A382JSE8_9ZZZZ</name>
<dbReference type="AlphaFoldDB" id="A0A382JSE8"/>
<evidence type="ECO:0000313" key="1">
    <source>
        <dbReference type="EMBL" id="SVC14262.1"/>
    </source>
</evidence>
<organism evidence="1">
    <name type="scientific">marine metagenome</name>
    <dbReference type="NCBI Taxonomy" id="408172"/>
    <lineage>
        <taxon>unclassified sequences</taxon>
        <taxon>metagenomes</taxon>
        <taxon>ecological metagenomes</taxon>
    </lineage>
</organism>
<protein>
    <submittedName>
        <fullName evidence="1">Uncharacterized protein</fullName>
    </submittedName>
</protein>
<gene>
    <name evidence="1" type="ORF">METZ01_LOCUS267116</name>
</gene>
<proteinExistence type="predicted"/>
<accession>A0A382JSE8</accession>
<sequence>MKGILFIGLMAAFMSGPVSAEQNLSYQWNSRNWFASSTSGIDPGIRPSGDSVTFHLLTDRCIRGNASDTYKDDCDRGIFRSQLQREFELSTNQNLQYNFSIQDDGVQGLGLKGLGMNVFEIKPYGDASPTVPTFVLYFQPATRQLLSNITLTNHVGGPDVHLSNVEVKKVIGSMKPNWNDFQVETKQSTGKDGYIRVRQNGVLIYEYHGQTSYPHPYGLQYWIGPYICCSNTPAGEPNHTIIYRGISASVVNSIVETSSNFSTYVNKYGDLLAAYNATGSGESKATWGKRHYCNYGHGEGRSSSGLTSSVCATTLTTTSPTIKVSVNDILERGNRFSTEITRGVGEFSKTAVFNGDIFSFKDYETFRAIKVREN</sequence>
<reference evidence="1" key="1">
    <citation type="submission" date="2018-05" db="EMBL/GenBank/DDBJ databases">
        <authorList>
            <person name="Lanie J.A."/>
            <person name="Ng W.-L."/>
            <person name="Kazmierczak K.M."/>
            <person name="Andrzejewski T.M."/>
            <person name="Davidsen T.M."/>
            <person name="Wayne K.J."/>
            <person name="Tettelin H."/>
            <person name="Glass J.I."/>
            <person name="Rusch D."/>
            <person name="Podicherti R."/>
            <person name="Tsui H.-C.T."/>
            <person name="Winkler M.E."/>
        </authorList>
    </citation>
    <scope>NUCLEOTIDE SEQUENCE</scope>
</reference>